<gene>
    <name evidence="3" type="ORF">SAMN04487775_11318</name>
</gene>
<dbReference type="Pfam" id="PF01757">
    <property type="entry name" value="Acyl_transf_3"/>
    <property type="match status" value="1"/>
</dbReference>
<keyword evidence="3" id="KW-0012">Acyltransferase</keyword>
<feature type="transmembrane region" description="Helical" evidence="1">
    <location>
        <begin position="56"/>
        <end position="76"/>
    </location>
</feature>
<evidence type="ECO:0000256" key="1">
    <source>
        <dbReference type="SAM" id="Phobius"/>
    </source>
</evidence>
<dbReference type="Proteomes" id="UP000182737">
    <property type="component" value="Unassembled WGS sequence"/>
</dbReference>
<evidence type="ECO:0000259" key="2">
    <source>
        <dbReference type="Pfam" id="PF01757"/>
    </source>
</evidence>
<keyword evidence="1" id="KW-0472">Membrane</keyword>
<keyword evidence="1" id="KW-0812">Transmembrane</keyword>
<sequence length="220" mass="25147">MQENVKTRYNWIDNLKLFACYGVLLGHCYSLFIGQVANGQERLSTFANAFLKTTSFIYNGDMWVIVFCMLSGYLLVSKKFINIKELLIAIFKRYLRFVEPLALLALFIVLLRFTVGFEQRNSLVANEWIGLPMTVNLGNLLKMVFLFDSYMDNPLWTMRGIFAGGILIYILNYLMDKVSIKRHTLIIFPLAFVLFCIGLFYSFDILVCSCVLIGGGGTDV</sequence>
<proteinExistence type="predicted"/>
<dbReference type="AlphaFoldDB" id="A0A1I3NA47"/>
<accession>A0A1I3NA47</accession>
<feature type="transmembrane region" description="Helical" evidence="1">
    <location>
        <begin position="97"/>
        <end position="115"/>
    </location>
</feature>
<feature type="transmembrane region" description="Helical" evidence="1">
    <location>
        <begin position="156"/>
        <end position="174"/>
    </location>
</feature>
<feature type="domain" description="Acyltransferase 3" evidence="2">
    <location>
        <begin position="10"/>
        <end position="199"/>
    </location>
</feature>
<dbReference type="InterPro" id="IPR002656">
    <property type="entry name" value="Acyl_transf_3_dom"/>
</dbReference>
<organism evidence="3 4">
    <name type="scientific">Treponema bryantii</name>
    <dbReference type="NCBI Taxonomy" id="163"/>
    <lineage>
        <taxon>Bacteria</taxon>
        <taxon>Pseudomonadati</taxon>
        <taxon>Spirochaetota</taxon>
        <taxon>Spirochaetia</taxon>
        <taxon>Spirochaetales</taxon>
        <taxon>Treponemataceae</taxon>
        <taxon>Treponema</taxon>
    </lineage>
</organism>
<feature type="transmembrane region" description="Helical" evidence="1">
    <location>
        <begin position="15"/>
        <end position="36"/>
    </location>
</feature>
<reference evidence="4" key="1">
    <citation type="submission" date="2016-10" db="EMBL/GenBank/DDBJ databases">
        <authorList>
            <person name="Varghese N."/>
            <person name="Submissions S."/>
        </authorList>
    </citation>
    <scope>NUCLEOTIDE SEQUENCE [LARGE SCALE GENOMIC DNA]</scope>
    <source>
        <strain evidence="4">XBD1002</strain>
    </source>
</reference>
<dbReference type="RefSeq" id="WP_074933573.1">
    <property type="nucleotide sequence ID" value="NZ_FORI01000013.1"/>
</dbReference>
<dbReference type="GO" id="GO:0016747">
    <property type="term" value="F:acyltransferase activity, transferring groups other than amino-acyl groups"/>
    <property type="evidence" value="ECO:0007669"/>
    <property type="project" value="InterPro"/>
</dbReference>
<keyword evidence="1" id="KW-1133">Transmembrane helix</keyword>
<keyword evidence="3" id="KW-0808">Transferase</keyword>
<feature type="transmembrane region" description="Helical" evidence="1">
    <location>
        <begin position="186"/>
        <end position="214"/>
    </location>
</feature>
<evidence type="ECO:0000313" key="3">
    <source>
        <dbReference type="EMBL" id="SFJ05840.1"/>
    </source>
</evidence>
<name>A0A1I3NA47_9SPIR</name>
<protein>
    <submittedName>
        <fullName evidence="3">Acyltransferase family protein</fullName>
    </submittedName>
</protein>
<dbReference type="OrthoDB" id="1072135at2"/>
<evidence type="ECO:0000313" key="4">
    <source>
        <dbReference type="Proteomes" id="UP000182737"/>
    </source>
</evidence>
<keyword evidence="4" id="KW-1185">Reference proteome</keyword>
<dbReference type="EMBL" id="FORI01000013">
    <property type="protein sequence ID" value="SFJ05840.1"/>
    <property type="molecule type" value="Genomic_DNA"/>
</dbReference>